<dbReference type="Proteomes" id="UP001595387">
    <property type="component" value="Unassembled WGS sequence"/>
</dbReference>
<protein>
    <submittedName>
        <fullName evidence="3">Helix-hairpin-helix domain-containing protein</fullName>
    </submittedName>
</protein>
<evidence type="ECO:0000313" key="4">
    <source>
        <dbReference type="Proteomes" id="UP001595387"/>
    </source>
</evidence>
<gene>
    <name evidence="3" type="ORF">ACFODW_08680</name>
</gene>
<dbReference type="InterPro" id="IPR051675">
    <property type="entry name" value="Endo/Exo/Phosphatase_dom_1"/>
</dbReference>
<dbReference type="EMBL" id="JBHRRZ010000015">
    <property type="protein sequence ID" value="MFC2948414.1"/>
    <property type="molecule type" value="Genomic_DNA"/>
</dbReference>
<dbReference type="InterPro" id="IPR003583">
    <property type="entry name" value="Hlx-hairpin-Hlx_DNA-bd_motif"/>
</dbReference>
<dbReference type="Pfam" id="PF12836">
    <property type="entry name" value="HHH_3"/>
    <property type="match status" value="1"/>
</dbReference>
<dbReference type="InterPro" id="IPR019554">
    <property type="entry name" value="Soluble_ligand-bd"/>
</dbReference>
<evidence type="ECO:0000256" key="1">
    <source>
        <dbReference type="SAM" id="Phobius"/>
    </source>
</evidence>
<dbReference type="PANTHER" id="PTHR21180:SF32">
    <property type="entry name" value="ENDONUCLEASE_EXONUCLEASE_PHOSPHATASE FAMILY DOMAIN-CONTAINING PROTEIN 1"/>
    <property type="match status" value="1"/>
</dbReference>
<evidence type="ECO:0000313" key="3">
    <source>
        <dbReference type="EMBL" id="MFC2948414.1"/>
    </source>
</evidence>
<dbReference type="Gene3D" id="3.10.560.10">
    <property type="entry name" value="Outer membrane lipoprotein wza domain like"/>
    <property type="match status" value="1"/>
</dbReference>
<feature type="domain" description="Helix-hairpin-helix DNA-binding motif class 1" evidence="2">
    <location>
        <begin position="142"/>
        <end position="161"/>
    </location>
</feature>
<accession>A0ABV7A5Q9</accession>
<comment type="caution">
    <text evidence="3">The sequence shown here is derived from an EMBL/GenBank/DDBJ whole genome shotgun (WGS) entry which is preliminary data.</text>
</comment>
<organism evidence="3 4">
    <name type="scientific">Virgibacillus sediminis</name>
    <dbReference type="NCBI Taxonomy" id="202260"/>
    <lineage>
        <taxon>Bacteria</taxon>
        <taxon>Bacillati</taxon>
        <taxon>Bacillota</taxon>
        <taxon>Bacilli</taxon>
        <taxon>Bacillales</taxon>
        <taxon>Bacillaceae</taxon>
        <taxon>Virgibacillus</taxon>
    </lineage>
</organism>
<dbReference type="PANTHER" id="PTHR21180">
    <property type="entry name" value="ENDONUCLEASE/EXONUCLEASE/PHOSPHATASE FAMILY DOMAIN-CONTAINING PROTEIN 1"/>
    <property type="match status" value="1"/>
</dbReference>
<keyword evidence="1" id="KW-0472">Membrane</keyword>
<dbReference type="RefSeq" id="WP_390305373.1">
    <property type="nucleotide sequence ID" value="NZ_JBHRRZ010000015.1"/>
</dbReference>
<keyword evidence="4" id="KW-1185">Reference proteome</keyword>
<dbReference type="Pfam" id="PF10531">
    <property type="entry name" value="SLBB"/>
    <property type="match status" value="1"/>
</dbReference>
<keyword evidence="1" id="KW-0812">Transmembrane</keyword>
<dbReference type="InterPro" id="IPR010994">
    <property type="entry name" value="RuvA_2-like"/>
</dbReference>
<evidence type="ECO:0000259" key="2">
    <source>
        <dbReference type="SMART" id="SM00278"/>
    </source>
</evidence>
<dbReference type="InterPro" id="IPR004509">
    <property type="entry name" value="Competence_ComEA_HhH"/>
</dbReference>
<keyword evidence="1" id="KW-1133">Transmembrane helix</keyword>
<dbReference type="SMART" id="SM00278">
    <property type="entry name" value="HhH1"/>
    <property type="match status" value="2"/>
</dbReference>
<feature type="transmembrane region" description="Helical" evidence="1">
    <location>
        <begin position="9"/>
        <end position="27"/>
    </location>
</feature>
<reference evidence="4" key="1">
    <citation type="journal article" date="2019" name="Int. J. Syst. Evol. Microbiol.">
        <title>The Global Catalogue of Microorganisms (GCM) 10K type strain sequencing project: providing services to taxonomists for standard genome sequencing and annotation.</title>
        <authorList>
            <consortium name="The Broad Institute Genomics Platform"/>
            <consortium name="The Broad Institute Genome Sequencing Center for Infectious Disease"/>
            <person name="Wu L."/>
            <person name="Ma J."/>
        </authorList>
    </citation>
    <scope>NUCLEOTIDE SEQUENCE [LARGE SCALE GENOMIC DNA]</scope>
    <source>
        <strain evidence="4">KCTC 13193</strain>
    </source>
</reference>
<dbReference type="SUPFAM" id="SSF47781">
    <property type="entry name" value="RuvA domain 2-like"/>
    <property type="match status" value="1"/>
</dbReference>
<sequence length="195" mass="21067">MLTQLKKGSIFLIFSVFLLLFFLIMNYPSDESKEEEFQTAAPPALKPAEGAEESSAGIAVVDVKGAVAEPGVYEISADSRLNDVIQMAGGFSEQADQTQVNLAQRVTDEMMVLIPIIDEHPSGGESMQTAADRLRINYASLEEIQGLSGIGPAKAEAIVQYREENGMFQSAEDLLEVSGIGEKTLEGLLDQIQVP</sequence>
<dbReference type="Gene3D" id="1.10.150.310">
    <property type="entry name" value="Tex RuvX-like domain-like"/>
    <property type="match status" value="1"/>
</dbReference>
<proteinExistence type="predicted"/>
<feature type="domain" description="Helix-hairpin-helix DNA-binding motif class 1" evidence="2">
    <location>
        <begin position="172"/>
        <end position="191"/>
    </location>
</feature>
<dbReference type="NCBIfam" id="TIGR00426">
    <property type="entry name" value="competence protein ComEA helix-hairpin-helix repeat region"/>
    <property type="match status" value="1"/>
</dbReference>
<name>A0ABV7A5Q9_9BACI</name>